<sequence length="934" mass="104898">MVTSTLVQPTFANLQEFELFVRDNFINGSGISPELFDAAVEFHQDVEITDGMDAETPIHDELGWHFTRFGHQCRDPLYAAFLRNEDGSLWQAVVNIPNGDKPYSYLAPKGNGDRAFSPPVPQSLREKINKNLKLDIPLDGSFWDYVKSSPKIKKIILTEGGKKSLATLSAGLISISLYGNSSGKPKDKDVLIDDLMPLVGNYNQFLIGFDQDSQLDTIEKTKKYAIALQNRIIINGSVAGILAWDNSLGKGLDDLLVNRGGEFLNQLVAETELHTTIEYRNNQGGFNSVAFKILYGKYPHISFDGNIYRWNETHYEQLDPDREKSRILDYCRKVQITTKKGEIVFPFDTPQTVKNLYEYACMRFATGRNSLPKNSINCTNGVLTFTWLEKDLQLKFESHNPNKHYFTDQPIISYDSTANSQYADQLLSCLDAPQREILIKTLGASLDVATVRKYQGRNLKILFAIGQGQNGKDSINKVVSLIYQGKGTTSYSIDDFIDYDKGNKSAIAGLINSRVNWPSESGRTTRIDNSVSLKCLATGDTLISRYLYKDGLEYSPNCIGIFNLNEFPNIYATGEAAKSRYSFLHFAKTYVSNPTKANELKADPRFHDDNDWVIKEVAPAFLNYMIDGLQRMVKEGIDHSCNAQILQNIQNSNNHLFEFCQEMNVNYQEGATVKSKDLMALLKQFYIDNDIVQIDDMGRETFSDPVKPSDKYIKNTNQLNPRILEIFPKAEITKEYDPVSKRKIPVFKNISIGMVENTESSTKIPAPPAPPPHHHPHHETTIYQETRTTRTTFDKLSFEEKNNDPTSINTYPINQDLKIETPEISHTEKLGEKWCGGAGIPANKGFCGAGGGAGGAGTSVPIPPEPIYEEGDRIICYPTMQHESNGWKVKATIDSIEYEQGYMLTCTVSYKNQKKEDKTAVIGGANCDWLLGKV</sequence>
<evidence type="ECO:0000313" key="4">
    <source>
        <dbReference type="Proteomes" id="UP000606721"/>
    </source>
</evidence>
<dbReference type="InterPro" id="IPR024385">
    <property type="entry name" value="DUF3854"/>
</dbReference>
<feature type="region of interest" description="Disordered" evidence="1">
    <location>
        <begin position="760"/>
        <end position="780"/>
    </location>
</feature>
<dbReference type="EMBL" id="JACJQT010000115">
    <property type="protein sequence ID" value="MBD2281395.1"/>
    <property type="molecule type" value="Genomic_DNA"/>
</dbReference>
<dbReference type="RefSeq" id="WP_190384550.1">
    <property type="nucleotide sequence ID" value="NZ_JACJQT010000115.1"/>
</dbReference>
<dbReference type="Proteomes" id="UP000606721">
    <property type="component" value="Unassembled WGS sequence"/>
</dbReference>
<evidence type="ECO:0000259" key="2">
    <source>
        <dbReference type="Pfam" id="PF12965"/>
    </source>
</evidence>
<keyword evidence="4" id="KW-1185">Reference proteome</keyword>
<gene>
    <name evidence="3" type="ORF">H6F99_24925</name>
</gene>
<organism evidence="3 4">
    <name type="scientific">Aphanizomenon flos-aquae FACHB-1040</name>
    <dbReference type="NCBI Taxonomy" id="2692887"/>
    <lineage>
        <taxon>Bacteria</taxon>
        <taxon>Bacillati</taxon>
        <taxon>Cyanobacteriota</taxon>
        <taxon>Cyanophyceae</taxon>
        <taxon>Nostocales</taxon>
        <taxon>Aphanizomenonaceae</taxon>
        <taxon>Aphanizomenon</taxon>
    </lineage>
</organism>
<proteinExistence type="predicted"/>
<name>A0ABR8C4M5_APHFL</name>
<protein>
    <submittedName>
        <fullName evidence="3">DUF3854 domain-containing protein</fullName>
    </submittedName>
</protein>
<evidence type="ECO:0000313" key="3">
    <source>
        <dbReference type="EMBL" id="MBD2281395.1"/>
    </source>
</evidence>
<accession>A0ABR8C4M5</accession>
<comment type="caution">
    <text evidence="3">The sequence shown here is derived from an EMBL/GenBank/DDBJ whole genome shotgun (WGS) entry which is preliminary data.</text>
</comment>
<evidence type="ECO:0000256" key="1">
    <source>
        <dbReference type="SAM" id="MobiDB-lite"/>
    </source>
</evidence>
<feature type="domain" description="DUF3854" evidence="2">
    <location>
        <begin position="142"/>
        <end position="261"/>
    </location>
</feature>
<dbReference type="Pfam" id="PF12965">
    <property type="entry name" value="DUF3854"/>
    <property type="match status" value="1"/>
</dbReference>
<reference evidence="3 4" key="1">
    <citation type="journal article" date="2020" name="ISME J.">
        <title>Comparative genomics reveals insights into cyanobacterial evolution and habitat adaptation.</title>
        <authorList>
            <person name="Chen M.Y."/>
            <person name="Teng W.K."/>
            <person name="Zhao L."/>
            <person name="Hu C.X."/>
            <person name="Zhou Y.K."/>
            <person name="Han B.P."/>
            <person name="Song L.R."/>
            <person name="Shu W.S."/>
        </authorList>
    </citation>
    <scope>NUCLEOTIDE SEQUENCE [LARGE SCALE GENOMIC DNA]</scope>
    <source>
        <strain evidence="3 4">FACHB-1040</strain>
    </source>
</reference>